<reference evidence="7" key="2">
    <citation type="submission" date="2025-09" db="UniProtKB">
        <authorList>
            <consortium name="Ensembl"/>
        </authorList>
    </citation>
    <scope>IDENTIFICATION</scope>
</reference>
<dbReference type="SUPFAM" id="SSF57850">
    <property type="entry name" value="RING/U-box"/>
    <property type="match status" value="1"/>
</dbReference>
<evidence type="ECO:0000256" key="3">
    <source>
        <dbReference type="ARBA" id="ARBA00022833"/>
    </source>
</evidence>
<evidence type="ECO:0008006" key="9">
    <source>
        <dbReference type="Google" id="ProtNLM"/>
    </source>
</evidence>
<dbReference type="Pfam" id="PF13445">
    <property type="entry name" value="zf-RING_UBOX"/>
    <property type="match status" value="1"/>
</dbReference>
<organism evidence="7 8">
    <name type="scientific">Poecilia mexicana</name>
    <dbReference type="NCBI Taxonomy" id="48701"/>
    <lineage>
        <taxon>Eukaryota</taxon>
        <taxon>Metazoa</taxon>
        <taxon>Chordata</taxon>
        <taxon>Craniata</taxon>
        <taxon>Vertebrata</taxon>
        <taxon>Euteleostomi</taxon>
        <taxon>Actinopterygii</taxon>
        <taxon>Neopterygii</taxon>
        <taxon>Teleostei</taxon>
        <taxon>Neoteleostei</taxon>
        <taxon>Acanthomorphata</taxon>
        <taxon>Ovalentaria</taxon>
        <taxon>Atherinomorphae</taxon>
        <taxon>Cyprinodontiformes</taxon>
        <taxon>Poeciliidae</taxon>
        <taxon>Poeciliinae</taxon>
        <taxon>Poecilia</taxon>
    </lineage>
</organism>
<keyword evidence="2 4" id="KW-0863">Zinc-finger</keyword>
<dbReference type="InterPro" id="IPR050143">
    <property type="entry name" value="TRIM/RBCC"/>
</dbReference>
<protein>
    <recommendedName>
        <fullName evidence="9">RING-type domain-containing protein</fullName>
    </recommendedName>
</protein>
<dbReference type="InterPro" id="IPR013320">
    <property type="entry name" value="ConA-like_dom_sf"/>
</dbReference>
<dbReference type="PRINTS" id="PR01407">
    <property type="entry name" value="BUTYPHLNCDUF"/>
</dbReference>
<dbReference type="Gene3D" id="2.60.120.920">
    <property type="match status" value="1"/>
</dbReference>
<accession>A0A3B3X7A9</accession>
<feature type="domain" description="B30.2/SPRY" evidence="6">
    <location>
        <begin position="63"/>
        <end position="184"/>
    </location>
</feature>
<dbReference type="STRING" id="48701.ENSPMEP00000010839"/>
<evidence type="ECO:0000313" key="8">
    <source>
        <dbReference type="Proteomes" id="UP000261480"/>
    </source>
</evidence>
<dbReference type="PANTHER" id="PTHR24103">
    <property type="entry name" value="E3 UBIQUITIN-PROTEIN LIGASE TRIM"/>
    <property type="match status" value="1"/>
</dbReference>
<evidence type="ECO:0000256" key="1">
    <source>
        <dbReference type="ARBA" id="ARBA00022723"/>
    </source>
</evidence>
<dbReference type="SMART" id="SM00589">
    <property type="entry name" value="PRY"/>
    <property type="match status" value="1"/>
</dbReference>
<evidence type="ECO:0000256" key="4">
    <source>
        <dbReference type="PROSITE-ProRule" id="PRU00175"/>
    </source>
</evidence>
<proteinExistence type="predicted"/>
<dbReference type="Pfam" id="PF13765">
    <property type="entry name" value="PRY"/>
    <property type="match status" value="1"/>
</dbReference>
<feature type="domain" description="RING-type" evidence="5">
    <location>
        <begin position="31"/>
        <end position="71"/>
    </location>
</feature>
<dbReference type="InterPro" id="IPR001870">
    <property type="entry name" value="B30.2/SPRY"/>
</dbReference>
<keyword evidence="3" id="KW-0862">Zinc</keyword>
<keyword evidence="1" id="KW-0479">Metal-binding</keyword>
<sequence length="184" mass="20623">TAEPPRLTGPSVFSASLRDKMASRSEEDLCCPVCKDVFTDPVVLSCSHSFCRECLKSWWREKPATECPVCKKRSSREELTLNLVLDPNTVGSKVILSEDLTSLTSGEEQQLPDNPERFGYSWSVLSSEGFNSGNHSWDVDVGDGDIWGLGVLTDFLWRPLLFRSTPEHSLTELLDIIFIFHPSL</sequence>
<dbReference type="InterPro" id="IPR003879">
    <property type="entry name" value="Butyrophylin_SPRY"/>
</dbReference>
<reference evidence="7" key="1">
    <citation type="submission" date="2025-08" db="UniProtKB">
        <authorList>
            <consortium name="Ensembl"/>
        </authorList>
    </citation>
    <scope>IDENTIFICATION</scope>
</reference>
<dbReference type="SUPFAM" id="SSF49899">
    <property type="entry name" value="Concanavalin A-like lectins/glucanases"/>
    <property type="match status" value="1"/>
</dbReference>
<dbReference type="GO" id="GO:0008270">
    <property type="term" value="F:zinc ion binding"/>
    <property type="evidence" value="ECO:0007669"/>
    <property type="project" value="UniProtKB-KW"/>
</dbReference>
<dbReference type="InterPro" id="IPR001841">
    <property type="entry name" value="Znf_RING"/>
</dbReference>
<dbReference type="Ensembl" id="ENSPMET00000017815.1">
    <property type="protein sequence ID" value="ENSPMEP00000010839.1"/>
    <property type="gene ID" value="ENSPMEG00000012846.1"/>
</dbReference>
<dbReference type="PROSITE" id="PS50089">
    <property type="entry name" value="ZF_RING_2"/>
    <property type="match status" value="1"/>
</dbReference>
<evidence type="ECO:0000259" key="6">
    <source>
        <dbReference type="PROSITE" id="PS50188"/>
    </source>
</evidence>
<evidence type="ECO:0000256" key="2">
    <source>
        <dbReference type="ARBA" id="ARBA00022771"/>
    </source>
</evidence>
<dbReference type="Proteomes" id="UP000261480">
    <property type="component" value="Unplaced"/>
</dbReference>
<dbReference type="InterPro" id="IPR027370">
    <property type="entry name" value="Znf-RING_euk"/>
</dbReference>
<dbReference type="InterPro" id="IPR006574">
    <property type="entry name" value="PRY"/>
</dbReference>
<dbReference type="SMART" id="SM00184">
    <property type="entry name" value="RING"/>
    <property type="match status" value="1"/>
</dbReference>
<dbReference type="InterPro" id="IPR013083">
    <property type="entry name" value="Znf_RING/FYVE/PHD"/>
</dbReference>
<evidence type="ECO:0000313" key="7">
    <source>
        <dbReference type="Ensembl" id="ENSPMEP00000010839.1"/>
    </source>
</evidence>
<dbReference type="AlphaFoldDB" id="A0A3B3X7A9"/>
<keyword evidence="8" id="KW-1185">Reference proteome</keyword>
<dbReference type="InterPro" id="IPR043136">
    <property type="entry name" value="B30.2/SPRY_sf"/>
</dbReference>
<dbReference type="PROSITE" id="PS50188">
    <property type="entry name" value="B302_SPRY"/>
    <property type="match status" value="1"/>
</dbReference>
<dbReference type="PROSITE" id="PS00518">
    <property type="entry name" value="ZF_RING_1"/>
    <property type="match status" value="1"/>
</dbReference>
<name>A0A3B3X7A9_9TELE</name>
<evidence type="ECO:0000259" key="5">
    <source>
        <dbReference type="PROSITE" id="PS50089"/>
    </source>
</evidence>
<dbReference type="InterPro" id="IPR017907">
    <property type="entry name" value="Znf_RING_CS"/>
</dbReference>
<dbReference type="Gene3D" id="3.30.40.10">
    <property type="entry name" value="Zinc/RING finger domain, C3HC4 (zinc finger)"/>
    <property type="match status" value="1"/>
</dbReference>